<dbReference type="HOGENOM" id="CLU_2240817_0_0_1"/>
<name>I1QT65_ORYGL</name>
<dbReference type="Proteomes" id="UP000007306">
    <property type="component" value="Chromosome 10"/>
</dbReference>
<sequence>MLILFPLSFSFTQKGIEFPKFLQTAVVVGRSVAAGHRSSSPRATRLFQSRMNILSENQQPLRVRSTWGRNYLKTFLLFRHDNRHPTFLFFSLCLCSWFTVEEEQY</sequence>
<evidence type="ECO:0000313" key="1">
    <source>
        <dbReference type="EnsemblPlants" id="ORGLA10G0039800.1"/>
    </source>
</evidence>
<evidence type="ECO:0000313" key="2">
    <source>
        <dbReference type="Proteomes" id="UP000007306"/>
    </source>
</evidence>
<protein>
    <submittedName>
        <fullName evidence="1">Uncharacterized protein</fullName>
    </submittedName>
</protein>
<dbReference type="Gramene" id="ORGLA10G0039800.1">
    <property type="protein sequence ID" value="ORGLA10G0039800.1"/>
    <property type="gene ID" value="ORGLA10G0039800"/>
</dbReference>
<accession>I1QT65</accession>
<keyword evidence="2" id="KW-1185">Reference proteome</keyword>
<proteinExistence type="predicted"/>
<organism evidence="1 2">
    <name type="scientific">Oryza glaberrima</name>
    <name type="common">African rice</name>
    <dbReference type="NCBI Taxonomy" id="4538"/>
    <lineage>
        <taxon>Eukaryota</taxon>
        <taxon>Viridiplantae</taxon>
        <taxon>Streptophyta</taxon>
        <taxon>Embryophyta</taxon>
        <taxon>Tracheophyta</taxon>
        <taxon>Spermatophyta</taxon>
        <taxon>Magnoliopsida</taxon>
        <taxon>Liliopsida</taxon>
        <taxon>Poales</taxon>
        <taxon>Poaceae</taxon>
        <taxon>BOP clade</taxon>
        <taxon>Oryzoideae</taxon>
        <taxon>Oryzeae</taxon>
        <taxon>Oryzinae</taxon>
        <taxon>Oryza</taxon>
    </lineage>
</organism>
<reference evidence="1" key="1">
    <citation type="submission" date="2015-06" db="UniProtKB">
        <authorList>
            <consortium name="EnsemblPlants"/>
        </authorList>
    </citation>
    <scope>IDENTIFICATION</scope>
</reference>
<dbReference type="EnsemblPlants" id="ORGLA10G0039800.1">
    <property type="protein sequence ID" value="ORGLA10G0039800.1"/>
    <property type="gene ID" value="ORGLA10G0039800"/>
</dbReference>
<dbReference type="AlphaFoldDB" id="I1QT65"/>
<reference evidence="1 2" key="2">
    <citation type="submission" date="2018-04" db="EMBL/GenBank/DDBJ databases">
        <title>OglaRS2 (Oryza glaberrima Reference Sequence Version 2).</title>
        <authorList>
            <person name="Zhang J."/>
            <person name="Kudrna D."/>
            <person name="Lee S."/>
            <person name="Talag J."/>
            <person name="Rajasekar S."/>
            <person name="Wing R.A."/>
        </authorList>
    </citation>
    <scope>NUCLEOTIDE SEQUENCE [LARGE SCALE GENOMIC DNA]</scope>
    <source>
        <strain evidence="1 2">cv. IRGC 96717</strain>
    </source>
</reference>